<proteinExistence type="predicted"/>
<keyword evidence="1" id="KW-1185">Reference proteome</keyword>
<dbReference type="RefSeq" id="WP_425387954.1">
    <property type="nucleotide sequence ID" value="NZ_AXWS01000014.1"/>
</dbReference>
<dbReference type="Proteomes" id="UP000675920">
    <property type="component" value="Unplaced"/>
</dbReference>
<evidence type="ECO:0000313" key="1">
    <source>
        <dbReference type="Proteomes" id="UP000675920"/>
    </source>
</evidence>
<gene>
    <name evidence="2" type="primary">norR</name>
</gene>
<protein>
    <submittedName>
        <fullName evidence="2">Nitric oxide reductase transcriptional regulator NorR</fullName>
    </submittedName>
</protein>
<accession>A0AC36KLN8</accession>
<reference evidence="2" key="1">
    <citation type="submission" date="2025-08" db="UniProtKB">
        <authorList>
            <consortium name="RefSeq"/>
        </authorList>
    </citation>
    <scope>IDENTIFICATION</scope>
</reference>
<organism evidence="1 2">
    <name type="scientific">Derxia gummosa DSM 723</name>
    <dbReference type="NCBI Taxonomy" id="1121388"/>
    <lineage>
        <taxon>Bacteria</taxon>
        <taxon>Pseudomonadati</taxon>
        <taxon>Pseudomonadota</taxon>
        <taxon>Betaproteobacteria</taxon>
        <taxon>Burkholderiales</taxon>
        <taxon>Alcaligenaceae</taxon>
        <taxon>Derxia</taxon>
    </lineage>
</organism>
<evidence type="ECO:0000313" key="2">
    <source>
        <dbReference type="RefSeq" id="WP_425387954.1"/>
    </source>
</evidence>
<name>A0AC36KLN8_9BURK</name>
<sequence length="602" mass="61858">MNPPPPAAGAPGLAVAAPAVDDRAGAATDPAARYRDLLAAVRRLVDCDAAALLRLDGEVLVPLAIDGLAEETLARRFAVAGHPRLAALLDARGPLRFPPGTTLPDPYDGLIEPAAPVVADAAGAGDADAAARIASAPSAGSPAALALLPVHDCMGAPLRAGGRLWGVVTLDALLPGAFDAVPPARLRAIVSLLESGIDAALAIERLAARAEQASEVARSVVGAPAARELVGTSAAMRRLRDEIATVAGSDLTVLVTGETGVGKELVASELHRRSARRDRPLVQLNCAALPEALAESELFGHRKGAFTGALADRAGRFELADGGTLLLDEVGELPPAVQAKLLRALQSGEVQRLGGDMPRRVDVRVIAATNRDLRAEVAAGRFRADLYHRLAVFPIVVPPLRERGRDVIALANAFLEDNQHRLGARNLRLGAAARDALPGHDWPGNVRELEHTMARAALRALAEQGRRARWVAIEPVHLGLAAAASATVVAAEVATHGAPDATVVAAPSGVAPPGLARPAFAMPAGAAGGQPGNDAAMPASSGLAASDAATGGLRAATDAFQRQWIAAALARHGNNYAAAAREAGMDRGNFHRLASRLGIGRD</sequence>